<reference evidence="3" key="2">
    <citation type="submission" date="2022-03" db="EMBL/GenBank/DDBJ databases">
        <title>Draft title - Genomic analysis of global carrot germplasm unveils the trajectory of domestication and the origin of high carotenoid orange carrot.</title>
        <authorList>
            <person name="Iorizzo M."/>
            <person name="Ellison S."/>
            <person name="Senalik D."/>
            <person name="Macko-Podgorni A."/>
            <person name="Grzebelus D."/>
            <person name="Bostan H."/>
            <person name="Rolling W."/>
            <person name="Curaba J."/>
            <person name="Simon P."/>
        </authorList>
    </citation>
    <scope>NUCLEOTIDE SEQUENCE</scope>
    <source>
        <tissue evidence="3">Leaf</tissue>
    </source>
</reference>
<gene>
    <name evidence="2" type="ORF">DCAR_005025</name>
    <name evidence="3" type="ORF">DCAR_0205553</name>
</gene>
<organism evidence="2">
    <name type="scientific">Daucus carota subsp. sativus</name>
    <name type="common">Carrot</name>
    <dbReference type="NCBI Taxonomy" id="79200"/>
    <lineage>
        <taxon>Eukaryota</taxon>
        <taxon>Viridiplantae</taxon>
        <taxon>Streptophyta</taxon>
        <taxon>Embryophyta</taxon>
        <taxon>Tracheophyta</taxon>
        <taxon>Spermatophyta</taxon>
        <taxon>Magnoliopsida</taxon>
        <taxon>eudicotyledons</taxon>
        <taxon>Gunneridae</taxon>
        <taxon>Pentapetalae</taxon>
        <taxon>asterids</taxon>
        <taxon>campanulids</taxon>
        <taxon>Apiales</taxon>
        <taxon>Apiaceae</taxon>
        <taxon>Apioideae</taxon>
        <taxon>Scandiceae</taxon>
        <taxon>Daucinae</taxon>
        <taxon>Daucus</taxon>
        <taxon>Daucus sect. Daucus</taxon>
    </lineage>
</organism>
<proteinExistence type="predicted"/>
<accession>A0A166CQ85</accession>
<feature type="compositionally biased region" description="Basic and acidic residues" evidence="1">
    <location>
        <begin position="55"/>
        <end position="66"/>
    </location>
</feature>
<reference evidence="2" key="1">
    <citation type="journal article" date="2016" name="Nat. Genet.">
        <title>A high-quality carrot genome assembly provides new insights into carotenoid accumulation and asterid genome evolution.</title>
        <authorList>
            <person name="Iorizzo M."/>
            <person name="Ellison S."/>
            <person name="Senalik D."/>
            <person name="Zeng P."/>
            <person name="Satapoomin P."/>
            <person name="Huang J."/>
            <person name="Bowman M."/>
            <person name="Iovene M."/>
            <person name="Sanseverino W."/>
            <person name="Cavagnaro P."/>
            <person name="Yildiz M."/>
            <person name="Macko-Podgorni A."/>
            <person name="Moranska E."/>
            <person name="Grzebelus E."/>
            <person name="Grzebelus D."/>
            <person name="Ashrafi H."/>
            <person name="Zheng Z."/>
            <person name="Cheng S."/>
            <person name="Spooner D."/>
            <person name="Van Deynze A."/>
            <person name="Simon P."/>
        </authorList>
    </citation>
    <scope>NUCLEOTIDE SEQUENCE [LARGE SCALE GENOMIC DNA]</scope>
    <source>
        <tissue evidence="2">Leaf</tissue>
    </source>
</reference>
<evidence type="ECO:0000313" key="3">
    <source>
        <dbReference type="EMBL" id="WOG86350.1"/>
    </source>
</evidence>
<dbReference type="Proteomes" id="UP000077755">
    <property type="component" value="Chromosome 2"/>
</dbReference>
<dbReference type="EMBL" id="LNRQ01000002">
    <property type="protein sequence ID" value="KZN04188.1"/>
    <property type="molecule type" value="Genomic_DNA"/>
</dbReference>
<evidence type="ECO:0000313" key="4">
    <source>
        <dbReference type="Proteomes" id="UP000077755"/>
    </source>
</evidence>
<feature type="region of interest" description="Disordered" evidence="1">
    <location>
        <begin position="50"/>
        <end position="83"/>
    </location>
</feature>
<evidence type="ECO:0000313" key="2">
    <source>
        <dbReference type="EMBL" id="KZN04188.1"/>
    </source>
</evidence>
<feature type="compositionally biased region" description="Basic and acidic residues" evidence="1">
    <location>
        <begin position="74"/>
        <end position="83"/>
    </location>
</feature>
<evidence type="ECO:0000256" key="1">
    <source>
        <dbReference type="SAM" id="MobiDB-lite"/>
    </source>
</evidence>
<keyword evidence="4" id="KW-1185">Reference proteome</keyword>
<dbReference type="Gramene" id="KZN04188">
    <property type="protein sequence ID" value="KZN04188"/>
    <property type="gene ID" value="DCAR_005025"/>
</dbReference>
<dbReference type="AlphaFoldDB" id="A0A166CQ85"/>
<dbReference type="EMBL" id="CP093344">
    <property type="protein sequence ID" value="WOG86350.1"/>
    <property type="molecule type" value="Genomic_DNA"/>
</dbReference>
<name>A0A166CQ85_DAUCS</name>
<sequence>MNIERYKCKGMSRIRCGLHRRNLPPAIFLCRRHTDHTLAFVALSFNVTASGSENNNEKRQDEEAPRRLWPRQSSDQRRVRREI</sequence>
<protein>
    <submittedName>
        <fullName evidence="2">Uncharacterized protein</fullName>
    </submittedName>
</protein>